<dbReference type="InterPro" id="IPR024603">
    <property type="entry name" value="COG_complex_COG2_C"/>
</dbReference>
<dbReference type="GO" id="GO:0017119">
    <property type="term" value="C:Golgi transport complex"/>
    <property type="evidence" value="ECO:0007669"/>
    <property type="project" value="TreeGrafter"/>
</dbReference>
<accession>A0A6B2KZ62</accession>
<feature type="domain" description="COG complex component COG2 C-terminal" evidence="1">
    <location>
        <begin position="337"/>
        <end position="623"/>
    </location>
</feature>
<protein>
    <recommendedName>
        <fullName evidence="1">COG complex component COG2 C-terminal domain-containing protein</fullName>
    </recommendedName>
</protein>
<dbReference type="PANTHER" id="PTHR12961:SF0">
    <property type="entry name" value="CONSERVED OLIGOMERIC GOLGI COMPLEX SUBUNIT 2"/>
    <property type="match status" value="1"/>
</dbReference>
<dbReference type="EMBL" id="GIBP01001074">
    <property type="protein sequence ID" value="NDV30043.1"/>
    <property type="molecule type" value="Transcribed_RNA"/>
</dbReference>
<dbReference type="GO" id="GO:0007030">
    <property type="term" value="P:Golgi organization"/>
    <property type="evidence" value="ECO:0007669"/>
    <property type="project" value="InterPro"/>
</dbReference>
<name>A0A6B2KZ62_9EUKA</name>
<organism evidence="2">
    <name type="scientific">Arcella intermedia</name>
    <dbReference type="NCBI Taxonomy" id="1963864"/>
    <lineage>
        <taxon>Eukaryota</taxon>
        <taxon>Amoebozoa</taxon>
        <taxon>Tubulinea</taxon>
        <taxon>Elardia</taxon>
        <taxon>Arcellinida</taxon>
        <taxon>Sphaerothecina</taxon>
        <taxon>Arcellidae</taxon>
        <taxon>Arcella</taxon>
    </lineage>
</organism>
<dbReference type="GO" id="GO:0015031">
    <property type="term" value="P:protein transport"/>
    <property type="evidence" value="ECO:0007669"/>
    <property type="project" value="InterPro"/>
</dbReference>
<dbReference type="InterPro" id="IPR009316">
    <property type="entry name" value="COG2"/>
</dbReference>
<evidence type="ECO:0000259" key="1">
    <source>
        <dbReference type="Pfam" id="PF12022"/>
    </source>
</evidence>
<dbReference type="Pfam" id="PF12022">
    <property type="entry name" value="COG2_C"/>
    <property type="match status" value="1"/>
</dbReference>
<dbReference type="PANTHER" id="PTHR12961">
    <property type="entry name" value="CONSERVED OLIGOMERIC GOLGI COMPLEX COMPONENT 2"/>
    <property type="match status" value="1"/>
</dbReference>
<dbReference type="AlphaFoldDB" id="A0A6B2KZ62"/>
<evidence type="ECO:0000313" key="2">
    <source>
        <dbReference type="EMBL" id="NDV30043.1"/>
    </source>
</evidence>
<dbReference type="GO" id="GO:0006891">
    <property type="term" value="P:intra-Golgi vesicle-mediated transport"/>
    <property type="evidence" value="ECO:0007669"/>
    <property type="project" value="TreeGrafter"/>
</dbReference>
<sequence>MDQTLNGLIQSNYPSFLLLHQKNQNLIQFISSLKPKMEEIRSSLNMIYEKLSKEQAAISSLVEQSRDLALKKHTLKIFIQLHNITSKIETILASTEYSQSTQNLPVASSLDLNSLIIQCNQLERIANEFNQVSYFLHVGNKFPFVTKISQTISTIEKTFTDRLENLLTEGFRRQYPQIVESCLTSFASLNKQPTAEAIFSRALVHPSLSKILTPTSIGDPPTSPLDQTSPRPQNELSRVYIKMLAWIDRECLYLFEITHSRPALHGYNFITRSIFPPFFELLQKNASRVFSTVRSDIFYENYVASIEFLMKLENYFGNDRELLVQFRDSLAVQNFLKKWNIFAYFQLKFRDIAGGLEDVLEEKINFGNDVLITQELEFVFPSSAAVWKALVSCWGDFLLAPLSHRFFKLSLQIMKRYSSWIETILGNLETLPVLDLTYVYRDVELLQVLIETRLPQMISQNKQMELLSPSVVESMISSLVAMTCKTLVGISQSLSGAVQKKLIVLCQAEIQNIVTIPRAYRLTGKNVMNQPMPYVNSLLAPLFSFQKTHSQLIEKEKWKIWLRSVLNPVIEKYIESASQILAGERQKEVILSKLPKKQQVNAAPKLLNLSDTDKMTLQLILDIKHFFNLLKNNLSLDHLQLETCQRLWNIVADSQHLLENLN</sequence>
<reference evidence="2" key="1">
    <citation type="journal article" date="2020" name="J. Eukaryot. Microbiol.">
        <title>De novo Sequencing, Assembly and Annotation of the Transcriptome for the Free-Living Testate Amoeba Arcella intermedia.</title>
        <authorList>
            <person name="Ribeiro G.M."/>
            <person name="Porfirio-Sousa A.L."/>
            <person name="Maurer-Alcala X.X."/>
            <person name="Katz L.A."/>
            <person name="Lahr D.J.G."/>
        </authorList>
    </citation>
    <scope>NUCLEOTIDE SEQUENCE</scope>
</reference>
<dbReference type="GO" id="GO:0016020">
    <property type="term" value="C:membrane"/>
    <property type="evidence" value="ECO:0007669"/>
    <property type="project" value="InterPro"/>
</dbReference>
<proteinExistence type="predicted"/>